<evidence type="ECO:0000313" key="2">
    <source>
        <dbReference type="EMBL" id="SEJ91144.1"/>
    </source>
</evidence>
<dbReference type="PROSITE" id="PS50943">
    <property type="entry name" value="HTH_CROC1"/>
    <property type="match status" value="1"/>
</dbReference>
<name>A0A1H7CPJ7_9RHOB</name>
<dbReference type="InterPro" id="IPR036286">
    <property type="entry name" value="LexA/Signal_pep-like_sf"/>
</dbReference>
<dbReference type="InterPro" id="IPR010982">
    <property type="entry name" value="Lambda_DNA-bd_dom_sf"/>
</dbReference>
<protein>
    <submittedName>
        <fullName evidence="2">SOS-response transcriptional repressor LexA (RecA-mediated autopeptidase)</fullName>
    </submittedName>
</protein>
<dbReference type="GO" id="GO:0003677">
    <property type="term" value="F:DNA binding"/>
    <property type="evidence" value="ECO:0007669"/>
    <property type="project" value="InterPro"/>
</dbReference>
<dbReference type="Gene3D" id="2.10.109.10">
    <property type="entry name" value="Umud Fragment, subunit A"/>
    <property type="match status" value="1"/>
</dbReference>
<dbReference type="OrthoDB" id="8101354at2"/>
<dbReference type="InterPro" id="IPR001387">
    <property type="entry name" value="Cro/C1-type_HTH"/>
</dbReference>
<organism evidence="2 3">
    <name type="scientific">Cribrihabitans marinus</name>
    <dbReference type="NCBI Taxonomy" id="1227549"/>
    <lineage>
        <taxon>Bacteria</taxon>
        <taxon>Pseudomonadati</taxon>
        <taxon>Pseudomonadota</taxon>
        <taxon>Alphaproteobacteria</taxon>
        <taxon>Rhodobacterales</taxon>
        <taxon>Paracoccaceae</taxon>
        <taxon>Cribrihabitans</taxon>
    </lineage>
</organism>
<proteinExistence type="predicted"/>
<accession>A0A1H7CPJ7</accession>
<evidence type="ECO:0000313" key="3">
    <source>
        <dbReference type="Proteomes" id="UP000199379"/>
    </source>
</evidence>
<evidence type="ECO:0000259" key="1">
    <source>
        <dbReference type="PROSITE" id="PS50943"/>
    </source>
</evidence>
<dbReference type="CDD" id="cd00093">
    <property type="entry name" value="HTH_XRE"/>
    <property type="match status" value="1"/>
</dbReference>
<dbReference type="STRING" id="1227549.SAMN05444007_108225"/>
<dbReference type="CDD" id="cd06462">
    <property type="entry name" value="Peptidase_S24_S26"/>
    <property type="match status" value="1"/>
</dbReference>
<dbReference type="EMBL" id="FNYD01000008">
    <property type="protein sequence ID" value="SEJ91144.1"/>
    <property type="molecule type" value="Genomic_DNA"/>
</dbReference>
<dbReference type="Pfam" id="PF13560">
    <property type="entry name" value="HTH_31"/>
    <property type="match status" value="1"/>
</dbReference>
<feature type="domain" description="HTH cro/C1-type" evidence="1">
    <location>
        <begin position="13"/>
        <end position="67"/>
    </location>
</feature>
<dbReference type="SUPFAM" id="SSF47413">
    <property type="entry name" value="lambda repressor-like DNA-binding domains"/>
    <property type="match status" value="1"/>
</dbReference>
<gene>
    <name evidence="2" type="ORF">SAMN05444007_108225</name>
</gene>
<dbReference type="SUPFAM" id="SSF51306">
    <property type="entry name" value="LexA/Signal peptidase"/>
    <property type="match status" value="1"/>
</dbReference>
<dbReference type="AlphaFoldDB" id="A0A1H7CPJ7"/>
<reference evidence="2 3" key="1">
    <citation type="submission" date="2016-10" db="EMBL/GenBank/DDBJ databases">
        <authorList>
            <person name="de Groot N.N."/>
        </authorList>
    </citation>
    <scope>NUCLEOTIDE SEQUENCE [LARGE SCALE GENOMIC DNA]</scope>
    <source>
        <strain evidence="2 3">DSM 29340</strain>
    </source>
</reference>
<dbReference type="Gene3D" id="1.10.260.40">
    <property type="entry name" value="lambda repressor-like DNA-binding domains"/>
    <property type="match status" value="1"/>
</dbReference>
<keyword evidence="3" id="KW-1185">Reference proteome</keyword>
<dbReference type="Proteomes" id="UP000199379">
    <property type="component" value="Unassembled WGS sequence"/>
</dbReference>
<sequence length="211" mass="22808">MGAYLSAMDDKWFKQRQKIAGVTAEDIAAELGRDRSVVSRIYTGRQAMSAAQAKVFARVLDVPLAEVMKRAGVLDEDEARELQPGFSDGDAVPFMSKLGSNHSMIGVISAFGGDRPGVDTWIVKGNSMILGGYLPGDRLLVDTHQSETCSAGDVVIAQSYDWQSGGATTLLRRFEPPVLVAASPDPEDGRVLVVDRNNVLIRGKVIASWRN</sequence>